<keyword evidence="4" id="KW-0573">Peptidoglycan synthesis</keyword>
<dbReference type="AlphaFoldDB" id="A0A1H1TCM2"/>
<keyword evidence="3" id="KW-0133">Cell shape</keyword>
<evidence type="ECO:0000256" key="1">
    <source>
        <dbReference type="ARBA" id="ARBA00009943"/>
    </source>
</evidence>
<evidence type="ECO:0000256" key="5">
    <source>
        <dbReference type="ARBA" id="ARBA00023315"/>
    </source>
</evidence>
<dbReference type="Proteomes" id="UP000199700">
    <property type="component" value="Chromosome"/>
</dbReference>
<evidence type="ECO:0000256" key="4">
    <source>
        <dbReference type="ARBA" id="ARBA00022984"/>
    </source>
</evidence>
<dbReference type="PANTHER" id="PTHR36174">
    <property type="entry name" value="LIPID II:GLYCINE GLYCYLTRANSFERASE"/>
    <property type="match status" value="1"/>
</dbReference>
<dbReference type="InterPro" id="IPR050644">
    <property type="entry name" value="PG_Glycine_Bridge_Synth"/>
</dbReference>
<evidence type="ECO:0000256" key="3">
    <source>
        <dbReference type="ARBA" id="ARBA00022960"/>
    </source>
</evidence>
<evidence type="ECO:0000313" key="8">
    <source>
        <dbReference type="EMBL" id="SDS57898.1"/>
    </source>
</evidence>
<reference evidence="8" key="1">
    <citation type="submission" date="2016-10" db="EMBL/GenBank/DDBJ databases">
        <authorList>
            <person name="Varghese N."/>
            <person name="Submissions S."/>
        </authorList>
    </citation>
    <scope>NUCLEOTIDE SEQUENCE [LARGE SCALE GENOMIC DNA]</scope>
    <source>
        <strain evidence="8">DSM 22082</strain>
    </source>
</reference>
<dbReference type="EMBL" id="LT629739">
    <property type="protein sequence ID" value="SDS57898.1"/>
    <property type="molecule type" value="Genomic_DNA"/>
</dbReference>
<keyword evidence="5" id="KW-0012">Acyltransferase</keyword>
<sequence>MSGVLSVLNADVEADRSVWSRLWAASPMQSPFAHPDVCRLLSPGRATLMAAVWTEDSGHILYPFFMRSIEGPTRGGDGRFELRDIISPYGYGGPLHWGLADAAESAARFWADFDSWARDNNVVSEFLRCSLFDEELLPYPGRLRQRQTNFVRDLTVSAEELWTGVLSKVRRNVRRAKREGVSAVIDTEGELIDEFLRIYLSTMDRRSSAQWYRFDREFFAGLHAALPGKCAYVFAQHEGRLISVDLLLLGADAGYYFLGGTDEAAFSVRPNDFVKWEVMNWLHERKYRNYVLGGGVRSDDGLERYKRGFAPDGGVAFLTGERVFATEEYERLTAARRAGVDESGLTWDEEFFPAYRQGPDSVAESDFETVRM</sequence>
<dbReference type="GO" id="GO:0071555">
    <property type="term" value="P:cell wall organization"/>
    <property type="evidence" value="ECO:0007669"/>
    <property type="project" value="UniProtKB-KW"/>
</dbReference>
<dbReference type="STRING" id="629680.SAMN04489751_2331"/>
<dbReference type="Pfam" id="PF13480">
    <property type="entry name" value="Acetyltransf_6"/>
    <property type="match status" value="1"/>
</dbReference>
<dbReference type="InterPro" id="IPR016181">
    <property type="entry name" value="Acyl_CoA_acyltransferase"/>
</dbReference>
<dbReference type="PANTHER" id="PTHR36174:SF1">
    <property type="entry name" value="LIPID II:GLYCINE GLYCYLTRANSFERASE"/>
    <property type="match status" value="1"/>
</dbReference>
<evidence type="ECO:0000259" key="7">
    <source>
        <dbReference type="Pfam" id="PF13480"/>
    </source>
</evidence>
<dbReference type="PROSITE" id="PS51191">
    <property type="entry name" value="FEMABX"/>
    <property type="match status" value="1"/>
</dbReference>
<keyword evidence="6" id="KW-0961">Cell wall biogenesis/degradation</keyword>
<protein>
    <submittedName>
        <fullName evidence="8">Acetyltransferase (GNAT) domain-containing protein</fullName>
    </submittedName>
</protein>
<organism evidence="8 9">
    <name type="scientific">Brevibacterium sandarakinum</name>
    <dbReference type="NCBI Taxonomy" id="629680"/>
    <lineage>
        <taxon>Bacteria</taxon>
        <taxon>Bacillati</taxon>
        <taxon>Actinomycetota</taxon>
        <taxon>Actinomycetes</taxon>
        <taxon>Micrococcales</taxon>
        <taxon>Brevibacteriaceae</taxon>
        <taxon>Brevibacterium</taxon>
    </lineage>
</organism>
<dbReference type="GO" id="GO:0008360">
    <property type="term" value="P:regulation of cell shape"/>
    <property type="evidence" value="ECO:0007669"/>
    <property type="project" value="UniProtKB-KW"/>
</dbReference>
<gene>
    <name evidence="8" type="ORF">SAMN04489751_2331</name>
</gene>
<keyword evidence="9" id="KW-1185">Reference proteome</keyword>
<dbReference type="SUPFAM" id="SSF55729">
    <property type="entry name" value="Acyl-CoA N-acyltransferases (Nat)"/>
    <property type="match status" value="1"/>
</dbReference>
<comment type="similarity">
    <text evidence="1">Belongs to the FemABX family.</text>
</comment>
<evidence type="ECO:0000256" key="2">
    <source>
        <dbReference type="ARBA" id="ARBA00022679"/>
    </source>
</evidence>
<feature type="domain" description="BioF2-like acetyltransferase" evidence="7">
    <location>
        <begin position="168"/>
        <end position="307"/>
    </location>
</feature>
<dbReference type="GO" id="GO:0016755">
    <property type="term" value="F:aminoacyltransferase activity"/>
    <property type="evidence" value="ECO:0007669"/>
    <property type="project" value="InterPro"/>
</dbReference>
<proteinExistence type="inferred from homology"/>
<dbReference type="Gene3D" id="3.40.630.30">
    <property type="match status" value="1"/>
</dbReference>
<evidence type="ECO:0000256" key="6">
    <source>
        <dbReference type="ARBA" id="ARBA00023316"/>
    </source>
</evidence>
<name>A0A1H1TCM2_BRESA</name>
<keyword evidence="2" id="KW-0808">Transferase</keyword>
<dbReference type="InterPro" id="IPR038740">
    <property type="entry name" value="BioF2-like_GNAT_dom"/>
</dbReference>
<evidence type="ECO:0000313" key="9">
    <source>
        <dbReference type="Proteomes" id="UP000199700"/>
    </source>
</evidence>
<dbReference type="InterPro" id="IPR003447">
    <property type="entry name" value="FEMABX"/>
</dbReference>
<accession>A0A1H1TCM2</accession>
<dbReference type="GO" id="GO:0009252">
    <property type="term" value="P:peptidoglycan biosynthetic process"/>
    <property type="evidence" value="ECO:0007669"/>
    <property type="project" value="UniProtKB-KW"/>
</dbReference>